<dbReference type="EMBL" id="AMQM01007572">
    <property type="status" value="NOT_ANNOTATED_CDS"/>
    <property type="molecule type" value="Genomic_DNA"/>
</dbReference>
<dbReference type="CTD" id="20212935"/>
<evidence type="ECO:0000313" key="10">
    <source>
        <dbReference type="EMBL" id="ESN92512.1"/>
    </source>
</evidence>
<feature type="region of interest" description="Disordered" evidence="9">
    <location>
        <begin position="116"/>
        <end position="160"/>
    </location>
</feature>
<dbReference type="Proteomes" id="UP000015101">
    <property type="component" value="Unassembled WGS sequence"/>
</dbReference>
<protein>
    <recommendedName>
        <fullName evidence="5">Microtubule-associated protein Jupiter</fullName>
    </recommendedName>
</protein>
<evidence type="ECO:0000256" key="4">
    <source>
        <dbReference type="ARBA" id="ARBA00005344"/>
    </source>
</evidence>
<dbReference type="OrthoDB" id="10071234at2759"/>
<keyword evidence="8" id="KW-0539">Nucleus</keyword>
<keyword evidence="7" id="KW-0597">Phosphoprotein</keyword>
<reference evidence="10 12" key="2">
    <citation type="journal article" date="2013" name="Nature">
        <title>Insights into bilaterian evolution from three spiralian genomes.</title>
        <authorList>
            <person name="Simakov O."/>
            <person name="Marletaz F."/>
            <person name="Cho S.J."/>
            <person name="Edsinger-Gonzales E."/>
            <person name="Havlak P."/>
            <person name="Hellsten U."/>
            <person name="Kuo D.H."/>
            <person name="Larsson T."/>
            <person name="Lv J."/>
            <person name="Arendt D."/>
            <person name="Savage R."/>
            <person name="Osoegawa K."/>
            <person name="de Jong P."/>
            <person name="Grimwood J."/>
            <person name="Chapman J.A."/>
            <person name="Shapiro H."/>
            <person name="Aerts A."/>
            <person name="Otillar R.P."/>
            <person name="Terry A.Y."/>
            <person name="Boore J.L."/>
            <person name="Grigoriev I.V."/>
            <person name="Lindberg D.R."/>
            <person name="Seaver E.C."/>
            <person name="Weisblat D.A."/>
            <person name="Putnam N.H."/>
            <person name="Rokhsar D.S."/>
        </authorList>
    </citation>
    <scope>NUCLEOTIDE SEQUENCE</scope>
</reference>
<dbReference type="PANTHER" id="PTHR34930">
    <property type="entry name" value="GEO05313P1"/>
    <property type="match status" value="1"/>
</dbReference>
<evidence type="ECO:0000256" key="2">
    <source>
        <dbReference type="ARBA" id="ARBA00004123"/>
    </source>
</evidence>
<evidence type="ECO:0000256" key="5">
    <source>
        <dbReference type="ARBA" id="ARBA00021471"/>
    </source>
</evidence>
<comment type="function">
    <text evidence="1">Binds to all microtubule populations.</text>
</comment>
<evidence type="ECO:0000256" key="9">
    <source>
        <dbReference type="SAM" id="MobiDB-lite"/>
    </source>
</evidence>
<feature type="compositionally biased region" description="Polar residues" evidence="9">
    <location>
        <begin position="36"/>
        <end position="48"/>
    </location>
</feature>
<keyword evidence="12" id="KW-1185">Reference proteome</keyword>
<organism evidence="11 12">
    <name type="scientific">Helobdella robusta</name>
    <name type="common">Californian leech</name>
    <dbReference type="NCBI Taxonomy" id="6412"/>
    <lineage>
        <taxon>Eukaryota</taxon>
        <taxon>Metazoa</taxon>
        <taxon>Spiralia</taxon>
        <taxon>Lophotrochozoa</taxon>
        <taxon>Annelida</taxon>
        <taxon>Clitellata</taxon>
        <taxon>Hirudinea</taxon>
        <taxon>Rhynchobdellida</taxon>
        <taxon>Glossiphoniidae</taxon>
        <taxon>Helobdella</taxon>
    </lineage>
</organism>
<dbReference type="GeneID" id="20212935"/>
<reference evidence="11" key="3">
    <citation type="submission" date="2015-06" db="UniProtKB">
        <authorList>
            <consortium name="EnsemblMetazoa"/>
        </authorList>
    </citation>
    <scope>IDENTIFICATION</scope>
</reference>
<dbReference type="GO" id="GO:0005737">
    <property type="term" value="C:cytoplasm"/>
    <property type="evidence" value="ECO:0007669"/>
    <property type="project" value="UniProtKB-SubCell"/>
</dbReference>
<feature type="compositionally biased region" description="Polar residues" evidence="9">
    <location>
        <begin position="134"/>
        <end position="148"/>
    </location>
</feature>
<gene>
    <name evidence="11" type="primary">20212935</name>
    <name evidence="10" type="ORF">HELRODRAFT_194221</name>
</gene>
<dbReference type="PANTHER" id="PTHR34930:SF2">
    <property type="entry name" value="MICROTUBULE-ASSOCIATED PROTEIN JUPITER"/>
    <property type="match status" value="1"/>
</dbReference>
<dbReference type="EMBL" id="KB097640">
    <property type="protein sequence ID" value="ESN92512.1"/>
    <property type="molecule type" value="Genomic_DNA"/>
</dbReference>
<dbReference type="InterPro" id="IPR033335">
    <property type="entry name" value="JUPITER"/>
</dbReference>
<evidence type="ECO:0000256" key="7">
    <source>
        <dbReference type="ARBA" id="ARBA00022553"/>
    </source>
</evidence>
<comment type="subcellular location">
    <subcellularLocation>
        <location evidence="3">Cytoplasm</location>
    </subcellularLocation>
    <subcellularLocation>
        <location evidence="2">Nucleus</location>
    </subcellularLocation>
</comment>
<sequence>MTSTNIFSGNFADKPSSRVLKPPGGGNSNIFGGADDTSNLNNQPTHKTLPQQIQATIEKPGQQQQQPTKCEENIVGTVVEGGLKEVGQAKSSEQHCIITCSSTNKCSDETRSFKNKLQGSFNPITGEPYAANGSKLSGESKPTSSISVRQPPGGASSKLW</sequence>
<dbReference type="InParanoid" id="T1FVT9"/>
<dbReference type="RefSeq" id="XP_009029441.1">
    <property type="nucleotide sequence ID" value="XM_009031193.1"/>
</dbReference>
<evidence type="ECO:0000313" key="11">
    <source>
        <dbReference type="EnsemblMetazoa" id="HelroP194221"/>
    </source>
</evidence>
<evidence type="ECO:0000313" key="12">
    <source>
        <dbReference type="Proteomes" id="UP000015101"/>
    </source>
</evidence>
<keyword evidence="6" id="KW-0963">Cytoplasm</keyword>
<reference evidence="12" key="1">
    <citation type="submission" date="2012-12" db="EMBL/GenBank/DDBJ databases">
        <authorList>
            <person name="Hellsten U."/>
            <person name="Grimwood J."/>
            <person name="Chapman J.A."/>
            <person name="Shapiro H."/>
            <person name="Aerts A."/>
            <person name="Otillar R.P."/>
            <person name="Terry A.Y."/>
            <person name="Boore J.L."/>
            <person name="Simakov O."/>
            <person name="Marletaz F."/>
            <person name="Cho S.-J."/>
            <person name="Edsinger-Gonzales E."/>
            <person name="Havlak P."/>
            <person name="Kuo D.-H."/>
            <person name="Larsson T."/>
            <person name="Lv J."/>
            <person name="Arendt D."/>
            <person name="Savage R."/>
            <person name="Osoegawa K."/>
            <person name="de Jong P."/>
            <person name="Lindberg D.R."/>
            <person name="Seaver E.C."/>
            <person name="Weisblat D.A."/>
            <person name="Putnam N.H."/>
            <person name="Grigoriev I.V."/>
            <person name="Rokhsar D.S."/>
        </authorList>
    </citation>
    <scope>NUCLEOTIDE SEQUENCE</scope>
</reference>
<dbReference type="AlphaFoldDB" id="T1FVT9"/>
<dbReference type="KEGG" id="hro:HELRODRAFT_194221"/>
<dbReference type="HOGENOM" id="CLU_1654045_0_0_1"/>
<evidence type="ECO:0000256" key="1">
    <source>
        <dbReference type="ARBA" id="ARBA00003805"/>
    </source>
</evidence>
<dbReference type="GO" id="GO:0005634">
    <property type="term" value="C:nucleus"/>
    <property type="evidence" value="ECO:0000318"/>
    <property type="project" value="GO_Central"/>
</dbReference>
<evidence type="ECO:0000256" key="6">
    <source>
        <dbReference type="ARBA" id="ARBA00022490"/>
    </source>
</evidence>
<accession>T1FVT9</accession>
<feature type="region of interest" description="Disordered" evidence="9">
    <location>
        <begin position="1"/>
        <end position="48"/>
    </location>
</feature>
<dbReference type="EnsemblMetazoa" id="HelroT194221">
    <property type="protein sequence ID" value="HelroP194221"/>
    <property type="gene ID" value="HelroG194221"/>
</dbReference>
<proteinExistence type="inferred from homology"/>
<comment type="similarity">
    <text evidence="4">Belongs to the MAP Jupiter family.</text>
</comment>
<evidence type="ECO:0000256" key="8">
    <source>
        <dbReference type="ARBA" id="ARBA00023242"/>
    </source>
</evidence>
<name>T1FVT9_HELRO</name>
<evidence type="ECO:0000256" key="3">
    <source>
        <dbReference type="ARBA" id="ARBA00004496"/>
    </source>
</evidence>